<proteinExistence type="predicted"/>
<keyword evidence="3" id="KW-1185">Reference proteome</keyword>
<feature type="transmembrane region" description="Helical" evidence="1">
    <location>
        <begin position="135"/>
        <end position="154"/>
    </location>
</feature>
<feature type="transmembrane region" description="Helical" evidence="1">
    <location>
        <begin position="72"/>
        <end position="90"/>
    </location>
</feature>
<sequence>MTLKAPALLGASLVVVLGTLAAAHLWTVPPFLAGILYGTGFGLLFAAFLRWRLPDGCEASTPSLRRRYLREFTPAMAAYVLGLFASLWLLKRVEEPMLRAIVALLPVPPVALVVRAVMRFIRDADELQRQIELESVSLATALVSMLYLAGGFLQMAKVIDIPAGPAMFWVFPFVCLAYGLVKTVVARRYR</sequence>
<dbReference type="RefSeq" id="WP_117201848.1">
    <property type="nucleotide sequence ID" value="NZ_JBHTBK010000010.1"/>
</dbReference>
<organism evidence="2 3">
    <name type="scientific">Cognatiluteimonas weifangensis</name>
    <dbReference type="NCBI Taxonomy" id="2303539"/>
    <lineage>
        <taxon>Bacteria</taxon>
        <taxon>Pseudomonadati</taxon>
        <taxon>Pseudomonadota</taxon>
        <taxon>Gammaproteobacteria</taxon>
        <taxon>Lysobacterales</taxon>
        <taxon>Lysobacteraceae</taxon>
        <taxon>Cognatiluteimonas</taxon>
    </lineage>
</organism>
<keyword evidence="1" id="KW-0472">Membrane</keyword>
<accession>A0A372DQ29</accession>
<dbReference type="AlphaFoldDB" id="A0A372DQ29"/>
<keyword evidence="1" id="KW-0812">Transmembrane</keyword>
<feature type="transmembrane region" description="Helical" evidence="1">
    <location>
        <begin position="96"/>
        <end position="114"/>
    </location>
</feature>
<evidence type="ECO:0000256" key="1">
    <source>
        <dbReference type="SAM" id="Phobius"/>
    </source>
</evidence>
<dbReference type="OrthoDB" id="5956355at2"/>
<comment type="caution">
    <text evidence="2">The sequence shown here is derived from an EMBL/GenBank/DDBJ whole genome shotgun (WGS) entry which is preliminary data.</text>
</comment>
<feature type="transmembrane region" description="Helical" evidence="1">
    <location>
        <begin position="166"/>
        <end position="185"/>
    </location>
</feature>
<reference evidence="2 3" key="1">
    <citation type="submission" date="2018-08" db="EMBL/GenBank/DDBJ databases">
        <title>Lysobacter weifangensis sp. nov., a new member of the family 'Xanthomonadaceae', isolated from soil in a farmland.</title>
        <authorList>
            <person name="Zhao H."/>
        </authorList>
    </citation>
    <scope>NUCLEOTIDE SEQUENCE [LARGE SCALE GENOMIC DNA]</scope>
    <source>
        <strain evidence="2 3">WF-2</strain>
    </source>
</reference>
<dbReference type="EMBL" id="QVPD01000003">
    <property type="protein sequence ID" value="RFP61422.1"/>
    <property type="molecule type" value="Genomic_DNA"/>
</dbReference>
<protein>
    <submittedName>
        <fullName evidence="2">Uncharacterized protein</fullName>
    </submittedName>
</protein>
<dbReference type="Proteomes" id="UP000262917">
    <property type="component" value="Unassembled WGS sequence"/>
</dbReference>
<evidence type="ECO:0000313" key="2">
    <source>
        <dbReference type="EMBL" id="RFP61422.1"/>
    </source>
</evidence>
<feature type="transmembrane region" description="Helical" evidence="1">
    <location>
        <begin position="31"/>
        <end position="51"/>
    </location>
</feature>
<gene>
    <name evidence="2" type="ORF">D0Y53_03605</name>
</gene>
<evidence type="ECO:0000313" key="3">
    <source>
        <dbReference type="Proteomes" id="UP000262917"/>
    </source>
</evidence>
<keyword evidence="1" id="KW-1133">Transmembrane helix</keyword>
<name>A0A372DQ29_9GAMM</name>